<dbReference type="EMBL" id="JBFOLJ010000014">
    <property type="protein sequence ID" value="KAL2477361.1"/>
    <property type="molecule type" value="Genomic_DNA"/>
</dbReference>
<feature type="transmembrane region" description="Helical" evidence="10">
    <location>
        <begin position="357"/>
        <end position="374"/>
    </location>
</feature>
<evidence type="ECO:0000256" key="6">
    <source>
        <dbReference type="ARBA" id="ARBA00022989"/>
    </source>
</evidence>
<feature type="transmembrane region" description="Helical" evidence="10">
    <location>
        <begin position="53"/>
        <end position="73"/>
    </location>
</feature>
<feature type="transmembrane region" description="Helical" evidence="10">
    <location>
        <begin position="22"/>
        <end position="41"/>
    </location>
</feature>
<keyword evidence="5" id="KW-0769">Symport</keyword>
<evidence type="ECO:0000256" key="5">
    <source>
        <dbReference type="ARBA" id="ARBA00022847"/>
    </source>
</evidence>
<comment type="subcellular location">
    <subcellularLocation>
        <location evidence="1">Cell membrane</location>
        <topology evidence="1">Multi-pass membrane protein</topology>
    </subcellularLocation>
</comment>
<dbReference type="AlphaFoldDB" id="A0ABD1QMX4"/>
<evidence type="ECO:0000256" key="10">
    <source>
        <dbReference type="SAM" id="Phobius"/>
    </source>
</evidence>
<evidence type="ECO:0000256" key="4">
    <source>
        <dbReference type="ARBA" id="ARBA00022692"/>
    </source>
</evidence>
<feature type="transmembrane region" description="Helical" evidence="10">
    <location>
        <begin position="85"/>
        <end position="102"/>
    </location>
</feature>
<feature type="transmembrane region" description="Helical" evidence="10">
    <location>
        <begin position="419"/>
        <end position="437"/>
    </location>
</feature>
<dbReference type="GO" id="GO:0005886">
    <property type="term" value="C:plasma membrane"/>
    <property type="evidence" value="ECO:0007669"/>
    <property type="project" value="UniProtKB-SubCell"/>
</dbReference>
<feature type="transmembrane region" description="Helical" evidence="10">
    <location>
        <begin position="394"/>
        <end position="413"/>
    </location>
</feature>
<evidence type="ECO:0000256" key="1">
    <source>
        <dbReference type="ARBA" id="ARBA00004651"/>
    </source>
</evidence>
<dbReference type="PIRSF" id="PIRSF006060">
    <property type="entry name" value="AA_transporter"/>
    <property type="match status" value="1"/>
</dbReference>
<keyword evidence="3" id="KW-1003">Cell membrane</keyword>
<feature type="region of interest" description="Disordered" evidence="9">
    <location>
        <begin position="480"/>
        <end position="506"/>
    </location>
</feature>
<comment type="caution">
    <text evidence="11">The sequence shown here is derived from an EMBL/GenBank/DDBJ whole genome shotgun (WGS) entry which is preliminary data.</text>
</comment>
<feature type="compositionally biased region" description="Polar residues" evidence="9">
    <location>
        <begin position="483"/>
        <end position="494"/>
    </location>
</feature>
<protein>
    <submittedName>
        <fullName evidence="11">Polyamine transporter</fullName>
    </submittedName>
</protein>
<evidence type="ECO:0000256" key="3">
    <source>
        <dbReference type="ARBA" id="ARBA00022475"/>
    </source>
</evidence>
<sequence>MDDEGMVNDANNAANRKPNPKLTILPLIALIFYEVSGGPFGVEDSVKAGGGPLLSLLGFLIFPFFWSIPEALITAELATSFPENGGYVLWISSAFGPFWGFQEGFWKWFSGVMDNALYPVLFLDYLKHSFPIFNNLIARIPALLGITVSLTYLNYRGLHIVGFSAVLLAGFSLFPFIVLGILAIPRVRPRRWFVLDYRKVDWRGYFNSLFWNLNYWDNASTLAGEIENPSRTFPKALLGAVVLVVCSYLIPLLAGTGALDTDFSEWSDGYFAQVGMLIGGSWLKWWIQVAAALSNMGLFEAEMSSDAFQLLGMSEIGMLPSIFASRSKYGTPTFSILCSATGVIFLSWMSFQEILEFLNFLYSVGMLFEFAAFIKLRIKKPDLHRPYKVPVKAFGATMLCLPPVSLLVLVMCLASLKTYLVSGAVIVLGFFLYPAVVHAKERKWVNFSTEIPPSRPSDSADLEGHPNALEEHQEIDEAARSLLSDSPSSRTEQVSDIPLEGVSKLE</sequence>
<evidence type="ECO:0000256" key="2">
    <source>
        <dbReference type="ARBA" id="ARBA00022448"/>
    </source>
</evidence>
<evidence type="ECO:0000313" key="11">
    <source>
        <dbReference type="EMBL" id="KAL2477361.1"/>
    </source>
</evidence>
<feature type="transmembrane region" description="Helical" evidence="10">
    <location>
        <begin position="333"/>
        <end position="351"/>
    </location>
</feature>
<accession>A0ABD1QMX4</accession>
<dbReference type="GO" id="GO:0015293">
    <property type="term" value="F:symporter activity"/>
    <property type="evidence" value="ECO:0007669"/>
    <property type="project" value="UniProtKB-KW"/>
</dbReference>
<dbReference type="InterPro" id="IPR002293">
    <property type="entry name" value="AA/rel_permease1"/>
</dbReference>
<dbReference type="PANTHER" id="PTHR45826">
    <property type="entry name" value="POLYAMINE TRANSPORTER PUT1"/>
    <property type="match status" value="1"/>
</dbReference>
<dbReference type="Pfam" id="PF13520">
    <property type="entry name" value="AA_permease_2"/>
    <property type="match status" value="1"/>
</dbReference>
<keyword evidence="12" id="KW-1185">Reference proteome</keyword>
<keyword evidence="6 10" id="KW-1133">Transmembrane helix</keyword>
<feature type="region of interest" description="Disordered" evidence="9">
    <location>
        <begin position="451"/>
        <end position="470"/>
    </location>
</feature>
<proteinExistence type="inferred from homology"/>
<evidence type="ECO:0000256" key="9">
    <source>
        <dbReference type="SAM" id="MobiDB-lite"/>
    </source>
</evidence>
<name>A0ABD1QMX4_9LAMI</name>
<comment type="similarity">
    <text evidence="8">Belongs to the amino acid-polyamine-organocation (APC) superfamily. Polyamine:cation symporter (PHS) (TC 2.A.3.12) family.</text>
</comment>
<reference evidence="12" key="1">
    <citation type="submission" date="2024-07" db="EMBL/GenBank/DDBJ databases">
        <title>Two chromosome-level genome assemblies of Korean endemic species Abeliophyllum distichum and Forsythia ovata (Oleaceae).</title>
        <authorList>
            <person name="Jang H."/>
        </authorList>
    </citation>
    <scope>NUCLEOTIDE SEQUENCE [LARGE SCALE GENOMIC DNA]</scope>
</reference>
<dbReference type="PANTHER" id="PTHR45826:SF17">
    <property type="entry name" value="OS12G0580400 PROTEIN"/>
    <property type="match status" value="1"/>
</dbReference>
<keyword evidence="2" id="KW-0813">Transport</keyword>
<dbReference type="FunFam" id="1.20.1740.10:FF:000041">
    <property type="entry name" value="Amino acid permease, putative"/>
    <property type="match status" value="1"/>
</dbReference>
<evidence type="ECO:0000256" key="8">
    <source>
        <dbReference type="ARBA" id="ARBA00024041"/>
    </source>
</evidence>
<evidence type="ECO:0000313" key="12">
    <source>
        <dbReference type="Proteomes" id="UP001604277"/>
    </source>
</evidence>
<keyword evidence="4 10" id="KW-0812">Transmembrane</keyword>
<gene>
    <name evidence="11" type="ORF">Fot_46375</name>
</gene>
<evidence type="ECO:0000256" key="7">
    <source>
        <dbReference type="ARBA" id="ARBA00023136"/>
    </source>
</evidence>
<feature type="transmembrane region" description="Helical" evidence="10">
    <location>
        <begin position="161"/>
        <end position="184"/>
    </location>
</feature>
<dbReference type="GO" id="GO:0015203">
    <property type="term" value="F:polyamine transmembrane transporter activity"/>
    <property type="evidence" value="ECO:0007669"/>
    <property type="project" value="UniProtKB-ARBA"/>
</dbReference>
<keyword evidence="7 10" id="KW-0472">Membrane</keyword>
<organism evidence="11 12">
    <name type="scientific">Forsythia ovata</name>
    <dbReference type="NCBI Taxonomy" id="205694"/>
    <lineage>
        <taxon>Eukaryota</taxon>
        <taxon>Viridiplantae</taxon>
        <taxon>Streptophyta</taxon>
        <taxon>Embryophyta</taxon>
        <taxon>Tracheophyta</taxon>
        <taxon>Spermatophyta</taxon>
        <taxon>Magnoliopsida</taxon>
        <taxon>eudicotyledons</taxon>
        <taxon>Gunneridae</taxon>
        <taxon>Pentapetalae</taxon>
        <taxon>asterids</taxon>
        <taxon>lamiids</taxon>
        <taxon>Lamiales</taxon>
        <taxon>Oleaceae</taxon>
        <taxon>Forsythieae</taxon>
        <taxon>Forsythia</taxon>
    </lineage>
</organism>
<dbReference type="Proteomes" id="UP001604277">
    <property type="component" value="Unassembled WGS sequence"/>
</dbReference>
<feature type="transmembrane region" description="Helical" evidence="10">
    <location>
        <begin position="236"/>
        <end position="258"/>
    </location>
</feature>
<dbReference type="Gene3D" id="1.20.1740.10">
    <property type="entry name" value="Amino acid/polyamine transporter I"/>
    <property type="match status" value="1"/>
</dbReference>
<dbReference type="InterPro" id="IPR044566">
    <property type="entry name" value="RMV1-like"/>
</dbReference>